<sequence length="205" mass="23193">MQKQISGNNTKAIMNSTRKIVLLNLFCILFFYSVDAQKIVGVKTNIPHWATVTPNIGIEVAFWNNMTFELSGGYNPFEFGDGQQWKHWIIWPEVRYWFWEPFNGHFLGLHGVFAEFNVGGLNLPFDRLAALKDRRYQGAVNGVGLSYGYTWIVGNSLLLEVTGGAGYGRLNYDVFSKGKEGFKINEGRKHYFGPTKGAVSVAYVF</sequence>
<dbReference type="InterPro" id="IPR021958">
    <property type="entry name" value="DUF3575"/>
</dbReference>
<reference evidence="1" key="1">
    <citation type="submission" date="2019-08" db="EMBL/GenBank/DDBJ databases">
        <authorList>
            <person name="Kucharzyk K."/>
            <person name="Murdoch R.W."/>
            <person name="Higgins S."/>
            <person name="Loffler F."/>
        </authorList>
    </citation>
    <scope>NUCLEOTIDE SEQUENCE</scope>
</reference>
<organism evidence="1">
    <name type="scientific">bioreactor metagenome</name>
    <dbReference type="NCBI Taxonomy" id="1076179"/>
    <lineage>
        <taxon>unclassified sequences</taxon>
        <taxon>metagenomes</taxon>
        <taxon>ecological metagenomes</taxon>
    </lineage>
</organism>
<dbReference type="AlphaFoldDB" id="A0A645EDX8"/>
<protein>
    <recommendedName>
        <fullName evidence="2">DUF3575 domain-containing protein</fullName>
    </recommendedName>
</protein>
<proteinExistence type="predicted"/>
<accession>A0A645EDX8</accession>
<comment type="caution">
    <text evidence="1">The sequence shown here is derived from an EMBL/GenBank/DDBJ whole genome shotgun (WGS) entry which is preliminary data.</text>
</comment>
<dbReference type="Pfam" id="PF12099">
    <property type="entry name" value="DUF3575"/>
    <property type="match status" value="1"/>
</dbReference>
<evidence type="ECO:0000313" key="1">
    <source>
        <dbReference type="EMBL" id="MPN00101.1"/>
    </source>
</evidence>
<evidence type="ECO:0008006" key="2">
    <source>
        <dbReference type="Google" id="ProtNLM"/>
    </source>
</evidence>
<dbReference type="EMBL" id="VSSQ01046146">
    <property type="protein sequence ID" value="MPN00101.1"/>
    <property type="molecule type" value="Genomic_DNA"/>
</dbReference>
<gene>
    <name evidence="1" type="ORF">SDC9_147295</name>
</gene>
<name>A0A645EDX8_9ZZZZ</name>